<evidence type="ECO:0000313" key="2">
    <source>
        <dbReference type="Proteomes" id="UP000276991"/>
    </source>
</evidence>
<reference evidence="1 2" key="1">
    <citation type="submission" date="2018-08" db="EMBL/GenBank/DDBJ databases">
        <authorList>
            <person name="Laetsch R D."/>
            <person name="Stevens L."/>
            <person name="Kumar S."/>
            <person name="Blaxter L. M."/>
        </authorList>
    </citation>
    <scope>NUCLEOTIDE SEQUENCE [LARGE SCALE GENOMIC DNA]</scope>
</reference>
<dbReference type="STRING" id="6277.A0A498RYU2"/>
<feature type="non-terminal residue" evidence="1">
    <location>
        <position position="1"/>
    </location>
</feature>
<gene>
    <name evidence="1" type="ORF">NAV_LOCUS829</name>
</gene>
<protein>
    <submittedName>
        <fullName evidence="1">Uncharacterized protein</fullName>
    </submittedName>
</protein>
<proteinExistence type="predicted"/>
<dbReference type="Proteomes" id="UP000276991">
    <property type="component" value="Unassembled WGS sequence"/>
</dbReference>
<name>A0A498RYU2_ACAVI</name>
<accession>A0A498RYU2</accession>
<sequence length="95" mass="10891">TDMKAPVELMDQLSGTEDLKEIETKAFEDIIPVKEVFEEYGAVISKEPSTEEEHVTDMKAPVELMDQLSRTEDLKEIEIKPFEDIIPVKLKNIEL</sequence>
<evidence type="ECO:0000313" key="1">
    <source>
        <dbReference type="EMBL" id="VBB25999.1"/>
    </source>
</evidence>
<dbReference type="EMBL" id="UPTC01000059">
    <property type="protein sequence ID" value="VBB25999.1"/>
    <property type="molecule type" value="Genomic_DNA"/>
</dbReference>
<organism evidence="1 2">
    <name type="scientific">Acanthocheilonema viteae</name>
    <name type="common">Filarial nematode worm</name>
    <name type="synonym">Dipetalonema viteae</name>
    <dbReference type="NCBI Taxonomy" id="6277"/>
    <lineage>
        <taxon>Eukaryota</taxon>
        <taxon>Metazoa</taxon>
        <taxon>Ecdysozoa</taxon>
        <taxon>Nematoda</taxon>
        <taxon>Chromadorea</taxon>
        <taxon>Rhabditida</taxon>
        <taxon>Spirurina</taxon>
        <taxon>Spiruromorpha</taxon>
        <taxon>Filarioidea</taxon>
        <taxon>Onchocercidae</taxon>
        <taxon>Acanthocheilonema</taxon>
    </lineage>
</organism>
<keyword evidence="2" id="KW-1185">Reference proteome</keyword>
<dbReference type="AlphaFoldDB" id="A0A498RYU2"/>